<feature type="compositionally biased region" description="Basic and acidic residues" evidence="1">
    <location>
        <begin position="190"/>
        <end position="203"/>
    </location>
</feature>
<name>A0ABR3R3G5_9PLEO</name>
<accession>A0ABR3R3G5</accession>
<organism evidence="2 3">
    <name type="scientific">Nothophoma quercina</name>
    <dbReference type="NCBI Taxonomy" id="749835"/>
    <lineage>
        <taxon>Eukaryota</taxon>
        <taxon>Fungi</taxon>
        <taxon>Dikarya</taxon>
        <taxon>Ascomycota</taxon>
        <taxon>Pezizomycotina</taxon>
        <taxon>Dothideomycetes</taxon>
        <taxon>Pleosporomycetidae</taxon>
        <taxon>Pleosporales</taxon>
        <taxon>Pleosporineae</taxon>
        <taxon>Didymellaceae</taxon>
        <taxon>Nothophoma</taxon>
    </lineage>
</organism>
<reference evidence="2 3" key="1">
    <citation type="submission" date="2024-02" db="EMBL/GenBank/DDBJ databases">
        <title>De novo assembly and annotation of 12 fungi associated with fruit tree decline syndrome in Ontario, Canada.</title>
        <authorList>
            <person name="Sulman M."/>
            <person name="Ellouze W."/>
            <person name="Ilyukhin E."/>
        </authorList>
    </citation>
    <scope>NUCLEOTIDE SEQUENCE [LARGE SCALE GENOMIC DNA]</scope>
    <source>
        <strain evidence="2 3">M97-236</strain>
    </source>
</reference>
<evidence type="ECO:0000256" key="1">
    <source>
        <dbReference type="SAM" id="MobiDB-lite"/>
    </source>
</evidence>
<keyword evidence="3" id="KW-1185">Reference proteome</keyword>
<feature type="compositionally biased region" description="Basic and acidic residues" evidence="1">
    <location>
        <begin position="228"/>
        <end position="237"/>
    </location>
</feature>
<evidence type="ECO:0000313" key="3">
    <source>
        <dbReference type="Proteomes" id="UP001521222"/>
    </source>
</evidence>
<feature type="compositionally biased region" description="Basic and acidic residues" evidence="1">
    <location>
        <begin position="253"/>
        <end position="270"/>
    </location>
</feature>
<comment type="caution">
    <text evidence="2">The sequence shown here is derived from an EMBL/GenBank/DDBJ whole genome shotgun (WGS) entry which is preliminary data.</text>
</comment>
<feature type="compositionally biased region" description="Basic and acidic residues" evidence="1">
    <location>
        <begin position="101"/>
        <end position="116"/>
    </location>
</feature>
<proteinExistence type="predicted"/>
<sequence>MSFIRSTTLRASSVARAARPAVRAAQPFRQSIQRRTYASGHGHSEAKSSDVPWMAAAVATTVGGLYIIVNQDLSHGEPGEHVQPLNEEKFKEDAEKAPALMKEKTESKQTVKEKAQANDATNVDVPKVEKHDANEEDASKDEPEKADNQEEDTHSESREKASEDKKKEHKDAKAQASQEKQDDEAAASPDKSDKPDPRKEPKSFNEMSGKQQGMSNDETHHSSQISKQPEKSKKGEGVAETAKLKGTVSTDRPGAENKEERGKAVMDKDA</sequence>
<feature type="compositionally biased region" description="Polar residues" evidence="1">
    <location>
        <begin position="205"/>
        <end position="227"/>
    </location>
</feature>
<evidence type="ECO:0000313" key="2">
    <source>
        <dbReference type="EMBL" id="KAL1598527.1"/>
    </source>
</evidence>
<feature type="compositionally biased region" description="Basic and acidic residues" evidence="1">
    <location>
        <begin position="140"/>
        <end position="173"/>
    </location>
</feature>
<dbReference type="Proteomes" id="UP001521222">
    <property type="component" value="Unassembled WGS sequence"/>
</dbReference>
<protein>
    <submittedName>
        <fullName evidence="2">Uncharacterized protein</fullName>
    </submittedName>
</protein>
<gene>
    <name evidence="2" type="ORF">SLS59_006814</name>
</gene>
<dbReference type="EMBL" id="JAKIXB020000022">
    <property type="protein sequence ID" value="KAL1598527.1"/>
    <property type="molecule type" value="Genomic_DNA"/>
</dbReference>
<feature type="region of interest" description="Disordered" evidence="1">
    <location>
        <begin position="101"/>
        <end position="270"/>
    </location>
</feature>